<protein>
    <submittedName>
        <fullName evidence="3">Uncharacterized protein</fullName>
    </submittedName>
</protein>
<evidence type="ECO:0000313" key="4">
    <source>
        <dbReference type="Proteomes" id="UP000507222"/>
    </source>
</evidence>
<evidence type="ECO:0000313" key="5">
    <source>
        <dbReference type="Proteomes" id="UP000507245"/>
    </source>
</evidence>
<reference evidence="3 4" key="2">
    <citation type="submission" date="2020-05" db="EMBL/GenBank/DDBJ databases">
        <authorList>
            <person name="Campoy J."/>
            <person name="Schneeberger K."/>
            <person name="Spophaly S."/>
        </authorList>
    </citation>
    <scope>NUCLEOTIDE SEQUENCE [LARGE SCALE GENOMIC DNA]</scope>
    <source>
        <strain evidence="3">PruArmRojPasFocal</strain>
    </source>
</reference>
<proteinExistence type="predicted"/>
<gene>
    <name evidence="1" type="ORF">CURHAP_LOCUS20882</name>
    <name evidence="2" type="ORF">ORAREDHAP_LOCUS20783</name>
    <name evidence="3" type="ORF">ORAREDHAP_LOCUS44320</name>
</gene>
<keyword evidence="5" id="KW-1185">Reference proteome</keyword>
<dbReference type="Proteomes" id="UP000507222">
    <property type="component" value="Unassembled WGS sequence"/>
</dbReference>
<organism evidence="3 5">
    <name type="scientific">Prunus armeniaca</name>
    <name type="common">Apricot</name>
    <name type="synonym">Armeniaca vulgaris</name>
    <dbReference type="NCBI Taxonomy" id="36596"/>
    <lineage>
        <taxon>Eukaryota</taxon>
        <taxon>Viridiplantae</taxon>
        <taxon>Streptophyta</taxon>
        <taxon>Embryophyta</taxon>
        <taxon>Tracheophyta</taxon>
        <taxon>Spermatophyta</taxon>
        <taxon>Magnoliopsida</taxon>
        <taxon>eudicotyledons</taxon>
        <taxon>Gunneridae</taxon>
        <taxon>Pentapetalae</taxon>
        <taxon>rosids</taxon>
        <taxon>fabids</taxon>
        <taxon>Rosales</taxon>
        <taxon>Rosaceae</taxon>
        <taxon>Amygdaloideae</taxon>
        <taxon>Amygdaleae</taxon>
        <taxon>Prunus</taxon>
    </lineage>
</organism>
<name>A0A6J5XZ39_PRUAR</name>
<dbReference type="EMBL" id="CAEKDK010000003">
    <property type="protein sequence ID" value="CAB4273369.1"/>
    <property type="molecule type" value="Genomic_DNA"/>
</dbReference>
<sequence length="58" mass="6457">MGASIIWCCGIVVDLLWIYSLKCQGGIRVVTHQSEHSATWLAEVVSEMSTKDVSEMEK</sequence>
<evidence type="ECO:0000313" key="1">
    <source>
        <dbReference type="EMBL" id="CAB4273369.1"/>
    </source>
</evidence>
<evidence type="ECO:0000313" key="3">
    <source>
        <dbReference type="EMBL" id="CAB4317523.1"/>
    </source>
</evidence>
<dbReference type="AlphaFoldDB" id="A0A6J5XZ39"/>
<dbReference type="EMBL" id="CAEKKB010000007">
    <property type="protein sequence ID" value="CAB4317523.1"/>
    <property type="molecule type" value="Genomic_DNA"/>
</dbReference>
<reference evidence="5" key="1">
    <citation type="journal article" date="2020" name="Genome Biol.">
        <title>Gamete binning: chromosome-level and haplotype-resolved genome assembly enabled by high-throughput single-cell sequencing of gamete genomes.</title>
        <authorList>
            <person name="Campoy J.A."/>
            <person name="Sun H."/>
            <person name="Goel M."/>
            <person name="Jiao W.-B."/>
            <person name="Folz-Donahue K."/>
            <person name="Wang N."/>
            <person name="Rubio M."/>
            <person name="Liu C."/>
            <person name="Kukat C."/>
            <person name="Ruiz D."/>
            <person name="Huettel B."/>
            <person name="Schneeberger K."/>
        </authorList>
    </citation>
    <scope>NUCLEOTIDE SEQUENCE [LARGE SCALE GENOMIC DNA]</scope>
    <source>
        <strain evidence="5">cv. Rojo Pasion</strain>
    </source>
</reference>
<dbReference type="Proteomes" id="UP000507245">
    <property type="component" value="Unassembled WGS sequence"/>
</dbReference>
<dbReference type="EMBL" id="CAEKKB010000003">
    <property type="protein sequence ID" value="CAB4303899.1"/>
    <property type="molecule type" value="Genomic_DNA"/>
</dbReference>
<evidence type="ECO:0000313" key="2">
    <source>
        <dbReference type="EMBL" id="CAB4303899.1"/>
    </source>
</evidence>
<accession>A0A6J5XZ39</accession>